<feature type="transmembrane region" description="Helical" evidence="12">
    <location>
        <begin position="159"/>
        <end position="181"/>
    </location>
</feature>
<proteinExistence type="inferred from homology"/>
<evidence type="ECO:0000256" key="3">
    <source>
        <dbReference type="ARBA" id="ARBA00022516"/>
    </source>
</evidence>
<dbReference type="KEGG" id="cmag:CBW24_15470"/>
<sequence>MRRRSAESSRDLPIIKLLPNLLTLTAVCAGLTAIRFAFLGEFEWAVRLVLAAGVLDGLDGRLARLVRSESLVGAELDSLADFLNFGVAPVLILYTWALQGAGGLGWIACLCFSLCCLMRLARFNVDAKHGGKGPMPAEGSASAADAAPAPAATSRPGDYFVGVPSPAGAILLLLPMVVSFALKQPPILPPAALAIYLVVIGLLMISRIPTYSFKNITVRRDKASFTLLGAVLVAAALLIYLWPTLIILTVVYVASIAVALISRRRTVRKG</sequence>
<evidence type="ECO:0000256" key="8">
    <source>
        <dbReference type="ARBA" id="ARBA00023136"/>
    </source>
</evidence>
<feature type="transmembrane region" description="Helical" evidence="12">
    <location>
        <begin position="103"/>
        <end position="121"/>
    </location>
</feature>
<evidence type="ECO:0000256" key="1">
    <source>
        <dbReference type="ARBA" id="ARBA00004141"/>
    </source>
</evidence>
<dbReference type="PANTHER" id="PTHR14269:SF61">
    <property type="entry name" value="CDP-DIACYLGLYCEROL--SERINE O-PHOSPHATIDYLTRANSFERASE"/>
    <property type="match status" value="1"/>
</dbReference>
<keyword evidence="8 12" id="KW-0472">Membrane</keyword>
<dbReference type="Gene3D" id="1.20.120.1760">
    <property type="match status" value="1"/>
</dbReference>
<evidence type="ECO:0000256" key="2">
    <source>
        <dbReference type="ARBA" id="ARBA00010441"/>
    </source>
</evidence>
<dbReference type="PANTHER" id="PTHR14269">
    <property type="entry name" value="CDP-DIACYLGLYCEROL--GLYCEROL-3-PHOSPHATE 3-PHOSPHATIDYLTRANSFERASE-RELATED"/>
    <property type="match status" value="1"/>
</dbReference>
<evidence type="ECO:0000256" key="6">
    <source>
        <dbReference type="ARBA" id="ARBA00022989"/>
    </source>
</evidence>
<dbReference type="PROSITE" id="PS00379">
    <property type="entry name" value="CDP_ALCOHOL_P_TRANSF"/>
    <property type="match status" value="1"/>
</dbReference>
<comment type="subcellular location">
    <subcellularLocation>
        <location evidence="1">Membrane</location>
        <topology evidence="1">Multi-pass membrane protein</topology>
    </subcellularLocation>
</comment>
<dbReference type="GO" id="GO:0008654">
    <property type="term" value="P:phospholipid biosynthetic process"/>
    <property type="evidence" value="ECO:0007669"/>
    <property type="project" value="UniProtKB-KW"/>
</dbReference>
<evidence type="ECO:0000256" key="12">
    <source>
        <dbReference type="SAM" id="Phobius"/>
    </source>
</evidence>
<keyword evidence="3" id="KW-0444">Lipid biosynthesis</keyword>
<reference evidence="13 14" key="1">
    <citation type="submission" date="2017-05" db="EMBL/GenBank/DDBJ databases">
        <title>Comparative genomic and metabolic analysis of manganese-oxidizing mechanisms in Celeribater manganoxidans DY25T: its adaption to the environment of polymetallic nodule.</title>
        <authorList>
            <person name="Wang X."/>
        </authorList>
    </citation>
    <scope>NUCLEOTIDE SEQUENCE [LARGE SCALE GENOMIC DNA]</scope>
    <source>
        <strain evidence="13 14">DY25</strain>
        <plasmid evidence="14">pdy25-a</plasmid>
    </source>
</reference>
<evidence type="ECO:0000256" key="7">
    <source>
        <dbReference type="ARBA" id="ARBA00023098"/>
    </source>
</evidence>
<keyword evidence="7" id="KW-0443">Lipid metabolism</keyword>
<feature type="transmembrane region" description="Helical" evidence="12">
    <location>
        <begin position="222"/>
        <end position="239"/>
    </location>
</feature>
<keyword evidence="14" id="KW-1185">Reference proteome</keyword>
<dbReference type="InterPro" id="IPR048254">
    <property type="entry name" value="CDP_ALCOHOL_P_TRANSF_CS"/>
</dbReference>
<dbReference type="Proteomes" id="UP000219050">
    <property type="component" value="Plasmid pDY25-A"/>
</dbReference>
<dbReference type="RefSeq" id="WP_097374305.1">
    <property type="nucleotide sequence ID" value="NZ_CP021405.1"/>
</dbReference>
<accession>A0A291M3J4</accession>
<keyword evidence="10" id="KW-1208">Phospholipid metabolism</keyword>
<dbReference type="Pfam" id="PF01066">
    <property type="entry name" value="CDP-OH_P_transf"/>
    <property type="match status" value="1"/>
</dbReference>
<evidence type="ECO:0000256" key="4">
    <source>
        <dbReference type="ARBA" id="ARBA00022679"/>
    </source>
</evidence>
<feature type="transmembrane region" description="Helical" evidence="12">
    <location>
        <begin position="245"/>
        <end position="262"/>
    </location>
</feature>
<name>A0A291M3J4_9RHOB</name>
<feature type="transmembrane region" description="Helical" evidence="12">
    <location>
        <begin position="21"/>
        <end position="38"/>
    </location>
</feature>
<evidence type="ECO:0000256" key="11">
    <source>
        <dbReference type="RuleBase" id="RU003750"/>
    </source>
</evidence>
<geneLocation type="plasmid" evidence="14">
    <name>pdy25-a</name>
</geneLocation>
<organism evidence="13 14">
    <name type="scientific">Pacificitalea manganoxidans</name>
    <dbReference type="NCBI Taxonomy" id="1411902"/>
    <lineage>
        <taxon>Bacteria</taxon>
        <taxon>Pseudomonadati</taxon>
        <taxon>Pseudomonadota</taxon>
        <taxon>Alphaproteobacteria</taxon>
        <taxon>Rhodobacterales</taxon>
        <taxon>Paracoccaceae</taxon>
        <taxon>Pacificitalea</taxon>
    </lineage>
</organism>
<keyword evidence="9" id="KW-0594">Phospholipid biosynthesis</keyword>
<dbReference type="InterPro" id="IPR000462">
    <property type="entry name" value="CDP-OH_P_trans"/>
</dbReference>
<gene>
    <name evidence="13" type="ORF">CBW24_15470</name>
</gene>
<comment type="similarity">
    <text evidence="2 11">Belongs to the CDP-alcohol phosphatidyltransferase class-I family.</text>
</comment>
<dbReference type="AlphaFoldDB" id="A0A291M3J4"/>
<dbReference type="GO" id="GO:0016020">
    <property type="term" value="C:membrane"/>
    <property type="evidence" value="ECO:0007669"/>
    <property type="project" value="UniProtKB-SubCell"/>
</dbReference>
<evidence type="ECO:0000313" key="13">
    <source>
        <dbReference type="EMBL" id="ATI43551.1"/>
    </source>
</evidence>
<evidence type="ECO:0000256" key="9">
    <source>
        <dbReference type="ARBA" id="ARBA00023209"/>
    </source>
</evidence>
<feature type="transmembrane region" description="Helical" evidence="12">
    <location>
        <begin position="187"/>
        <end position="210"/>
    </location>
</feature>
<protein>
    <submittedName>
        <fullName evidence="13">CDP-diacylglycerol--serine O-phosphatidyltransferase</fullName>
    </submittedName>
</protein>
<dbReference type="EMBL" id="CP021405">
    <property type="protein sequence ID" value="ATI43551.1"/>
    <property type="molecule type" value="Genomic_DNA"/>
</dbReference>
<dbReference type="InterPro" id="IPR043130">
    <property type="entry name" value="CDP-OH_PTrfase_TM_dom"/>
</dbReference>
<dbReference type="InterPro" id="IPR050324">
    <property type="entry name" value="CDP-alcohol_PTase-I"/>
</dbReference>
<keyword evidence="6 12" id="KW-1133">Transmembrane helix</keyword>
<evidence type="ECO:0000256" key="5">
    <source>
        <dbReference type="ARBA" id="ARBA00022692"/>
    </source>
</evidence>
<evidence type="ECO:0000256" key="10">
    <source>
        <dbReference type="ARBA" id="ARBA00023264"/>
    </source>
</evidence>
<keyword evidence="5 12" id="KW-0812">Transmembrane</keyword>
<keyword evidence="4 11" id="KW-0808">Transferase</keyword>
<dbReference type="OrthoDB" id="9777147at2"/>
<evidence type="ECO:0000313" key="14">
    <source>
        <dbReference type="Proteomes" id="UP000219050"/>
    </source>
</evidence>
<dbReference type="GO" id="GO:0016780">
    <property type="term" value="F:phosphotransferase activity, for other substituted phosphate groups"/>
    <property type="evidence" value="ECO:0007669"/>
    <property type="project" value="InterPro"/>
</dbReference>
<keyword evidence="13" id="KW-0614">Plasmid</keyword>